<dbReference type="GO" id="GO:0016491">
    <property type="term" value="F:oxidoreductase activity"/>
    <property type="evidence" value="ECO:0007669"/>
    <property type="project" value="UniProtKB-KW"/>
</dbReference>
<gene>
    <name evidence="4" type="ORF">Ahy_B10g103753</name>
</gene>
<accession>A0A444X469</accession>
<keyword evidence="5" id="KW-1185">Reference proteome</keyword>
<reference evidence="4 5" key="1">
    <citation type="submission" date="2019-01" db="EMBL/GenBank/DDBJ databases">
        <title>Sequencing of cultivated peanut Arachis hypogaea provides insights into genome evolution and oil improvement.</title>
        <authorList>
            <person name="Chen X."/>
        </authorList>
    </citation>
    <scope>NUCLEOTIDE SEQUENCE [LARGE SCALE GENOMIC DNA]</scope>
    <source>
        <strain evidence="5">cv. Fuhuasheng</strain>
        <tissue evidence="4">Leaves</tissue>
    </source>
</reference>
<dbReference type="GO" id="GO:0005737">
    <property type="term" value="C:cytoplasm"/>
    <property type="evidence" value="ECO:0007669"/>
    <property type="project" value="TreeGrafter"/>
</dbReference>
<evidence type="ECO:0000256" key="3">
    <source>
        <dbReference type="SAM" id="SignalP"/>
    </source>
</evidence>
<feature type="signal peptide" evidence="3">
    <location>
        <begin position="1"/>
        <end position="25"/>
    </location>
</feature>
<name>A0A444X469_ARAHY</name>
<dbReference type="PANTHER" id="PTHR43625:SF5">
    <property type="entry name" value="PYRIDOXAL REDUCTASE, CHLOROPLASTIC"/>
    <property type="match status" value="1"/>
</dbReference>
<organism evidence="4 5">
    <name type="scientific">Arachis hypogaea</name>
    <name type="common">Peanut</name>
    <dbReference type="NCBI Taxonomy" id="3818"/>
    <lineage>
        <taxon>Eukaryota</taxon>
        <taxon>Viridiplantae</taxon>
        <taxon>Streptophyta</taxon>
        <taxon>Embryophyta</taxon>
        <taxon>Tracheophyta</taxon>
        <taxon>Spermatophyta</taxon>
        <taxon>Magnoliopsida</taxon>
        <taxon>eudicotyledons</taxon>
        <taxon>Gunneridae</taxon>
        <taxon>Pentapetalae</taxon>
        <taxon>rosids</taxon>
        <taxon>fabids</taxon>
        <taxon>Fabales</taxon>
        <taxon>Fabaceae</taxon>
        <taxon>Papilionoideae</taxon>
        <taxon>50 kb inversion clade</taxon>
        <taxon>dalbergioids sensu lato</taxon>
        <taxon>Dalbergieae</taxon>
        <taxon>Pterocarpus clade</taxon>
        <taxon>Arachis</taxon>
    </lineage>
</organism>
<dbReference type="EMBL" id="SDMP01000020">
    <property type="protein sequence ID" value="RYQ84432.1"/>
    <property type="molecule type" value="Genomic_DNA"/>
</dbReference>
<keyword evidence="1" id="KW-0521">NADP</keyword>
<proteinExistence type="predicted"/>
<dbReference type="AlphaFoldDB" id="A0A444X469"/>
<dbReference type="Proteomes" id="UP000289738">
    <property type="component" value="Chromosome B10"/>
</dbReference>
<keyword evidence="2" id="KW-0560">Oxidoreductase</keyword>
<protein>
    <submittedName>
        <fullName evidence="4">Uncharacterized protein</fullName>
    </submittedName>
</protein>
<dbReference type="SUPFAM" id="SSF51430">
    <property type="entry name" value="NAD(P)-linked oxidoreductase"/>
    <property type="match status" value="1"/>
</dbReference>
<evidence type="ECO:0000313" key="4">
    <source>
        <dbReference type="EMBL" id="RYQ84432.1"/>
    </source>
</evidence>
<evidence type="ECO:0000256" key="1">
    <source>
        <dbReference type="ARBA" id="ARBA00022857"/>
    </source>
</evidence>
<keyword evidence="3" id="KW-0732">Signal</keyword>
<feature type="chain" id="PRO_5019066599" evidence="3">
    <location>
        <begin position="26"/>
        <end position="177"/>
    </location>
</feature>
<dbReference type="InterPro" id="IPR036812">
    <property type="entry name" value="NAD(P)_OxRdtase_dom_sf"/>
</dbReference>
<evidence type="ECO:0000313" key="5">
    <source>
        <dbReference type="Proteomes" id="UP000289738"/>
    </source>
</evidence>
<sequence length="177" mass="20183">MKATHQWNRTQWYLLTVAFAQKLLGVQHQWNPIHMTGALPGVGHVGRLGGLKELGRVSHGTLSKLGGEWDSGLLDFSLACLAWNALERWKRMGMRDLAYSLFFNNLLQNRKHKTFKVAINWCICKDTIPIPGVKTIKQVKENLGALGWRLSSEEVLQLEYAAQESPRKMIQNIFLTR</sequence>
<evidence type="ECO:0000256" key="2">
    <source>
        <dbReference type="ARBA" id="ARBA00023002"/>
    </source>
</evidence>
<dbReference type="InterPro" id="IPR050791">
    <property type="entry name" value="Aldo-Keto_reductase"/>
</dbReference>
<dbReference type="Gene3D" id="3.20.20.100">
    <property type="entry name" value="NADP-dependent oxidoreductase domain"/>
    <property type="match status" value="1"/>
</dbReference>
<comment type="caution">
    <text evidence="4">The sequence shown here is derived from an EMBL/GenBank/DDBJ whole genome shotgun (WGS) entry which is preliminary data.</text>
</comment>
<dbReference type="PANTHER" id="PTHR43625">
    <property type="entry name" value="AFLATOXIN B1 ALDEHYDE REDUCTASE"/>
    <property type="match status" value="1"/>
</dbReference>